<dbReference type="AlphaFoldDB" id="A0A1M5XY86"/>
<proteinExistence type="predicted"/>
<dbReference type="OrthoDB" id="8910754at2"/>
<sequence length="274" mass="30693">MAKIAPQNIDYRNRARRNLERARGQLNSNDDERLPYAVLELRFAMEAITYDRAQAFKDDLPYEEYSTWQPRKLVAVLAGIDPSIMKTSTLRIGIEDQPGVPSTNMEILGTEFVLTADDIKDHYDVLGGGLHIPTMAQFQKDKLPDPVILRARCDEIVSIIDRVLTSQVWNSTFNVSSHIDCFRCKTPMRRRLPHGVKTLKAVCFECKAEYAVKDEADGKVLWSPVVSEAPCANSDCTAKVSLWPDEIKPGTCWTCKECGVVSEISLNVGVKGAE</sequence>
<accession>A0A1M5XY86</accession>
<dbReference type="RefSeq" id="WP_079605868.1">
    <property type="nucleotide sequence ID" value="NZ_LT670817.1"/>
</dbReference>
<reference evidence="1 2" key="1">
    <citation type="submission" date="2016-11" db="EMBL/GenBank/DDBJ databases">
        <authorList>
            <person name="Jaros S."/>
            <person name="Januszkiewicz K."/>
            <person name="Wedrychowicz H."/>
        </authorList>
    </citation>
    <scope>NUCLEOTIDE SEQUENCE [LARGE SCALE GENOMIC DNA]</scope>
    <source>
        <strain evidence="1 2">GAS138</strain>
    </source>
</reference>
<evidence type="ECO:0000313" key="2">
    <source>
        <dbReference type="Proteomes" id="UP000189796"/>
    </source>
</evidence>
<name>A0A1M5XY86_9BRAD</name>
<protein>
    <submittedName>
        <fullName evidence="1">Uncharacterized protein</fullName>
    </submittedName>
</protein>
<gene>
    <name evidence="1" type="ORF">SAMN05443248_7724</name>
</gene>
<organism evidence="1 2">
    <name type="scientific">Bradyrhizobium erythrophlei</name>
    <dbReference type="NCBI Taxonomy" id="1437360"/>
    <lineage>
        <taxon>Bacteria</taxon>
        <taxon>Pseudomonadati</taxon>
        <taxon>Pseudomonadota</taxon>
        <taxon>Alphaproteobacteria</taxon>
        <taxon>Hyphomicrobiales</taxon>
        <taxon>Nitrobacteraceae</taxon>
        <taxon>Bradyrhizobium</taxon>
    </lineage>
</organism>
<dbReference type="EMBL" id="LT670817">
    <property type="protein sequence ID" value="SHI04692.1"/>
    <property type="molecule type" value="Genomic_DNA"/>
</dbReference>
<dbReference type="Proteomes" id="UP000189796">
    <property type="component" value="Chromosome I"/>
</dbReference>
<evidence type="ECO:0000313" key="1">
    <source>
        <dbReference type="EMBL" id="SHI04692.1"/>
    </source>
</evidence>